<dbReference type="RefSeq" id="WP_164650274.1">
    <property type="nucleotide sequence ID" value="NZ_CP047476.1"/>
</dbReference>
<sequence length="212" mass="24450">MKRYIGFLCLFFIVACSSDNDTDIQEPEAGTVWRLNQPYSDYFISIPELEADINLIELVLAPSGRLCWTQHETPIWTLLKGDPEVDDLVTVQYLNSEGSTFTGEYYRDGSDLNSRSLCDSNHKDNGVYKAFMPTHHEYWVLTLPYTTAYYWDQSLGCYAYERISKWDRRYAAEDPNGRVEFGVEMLDSDGNVSRGYIERNTNTPEVVEPICQ</sequence>
<keyword evidence="2" id="KW-1185">Reference proteome</keyword>
<evidence type="ECO:0000313" key="1">
    <source>
        <dbReference type="EMBL" id="QIA65374.1"/>
    </source>
</evidence>
<gene>
    <name evidence="1" type="ORF">GT360_17700</name>
</gene>
<proteinExistence type="predicted"/>
<accession>A0A7Z2YFN4</accession>
<evidence type="ECO:0008006" key="3">
    <source>
        <dbReference type="Google" id="ProtNLM"/>
    </source>
</evidence>
<dbReference type="Proteomes" id="UP000464262">
    <property type="component" value="Chromosome 2"/>
</dbReference>
<reference evidence="1 2" key="1">
    <citation type="submission" date="2020-01" db="EMBL/GenBank/DDBJ databases">
        <title>Whole genome and functional gene identification of agarase of Vibrio HN897.</title>
        <authorList>
            <person name="Liu Y."/>
            <person name="Zhao Z."/>
        </authorList>
    </citation>
    <scope>NUCLEOTIDE SEQUENCE [LARGE SCALE GENOMIC DNA]</scope>
    <source>
        <strain evidence="1 2">HN897</strain>
    </source>
</reference>
<protein>
    <recommendedName>
        <fullName evidence="3">Lipoprotein</fullName>
    </recommendedName>
</protein>
<dbReference type="EMBL" id="CP047476">
    <property type="protein sequence ID" value="QIA65374.1"/>
    <property type="molecule type" value="Genomic_DNA"/>
</dbReference>
<organism evidence="1 2">
    <name type="scientific">Vibrio astriarenae</name>
    <dbReference type="NCBI Taxonomy" id="1481923"/>
    <lineage>
        <taxon>Bacteria</taxon>
        <taxon>Pseudomonadati</taxon>
        <taxon>Pseudomonadota</taxon>
        <taxon>Gammaproteobacteria</taxon>
        <taxon>Vibrionales</taxon>
        <taxon>Vibrionaceae</taxon>
        <taxon>Vibrio</taxon>
    </lineage>
</organism>
<dbReference type="PROSITE" id="PS51257">
    <property type="entry name" value="PROKAR_LIPOPROTEIN"/>
    <property type="match status" value="1"/>
</dbReference>
<name>A0A7Z2YFN4_9VIBR</name>
<evidence type="ECO:0000313" key="2">
    <source>
        <dbReference type="Proteomes" id="UP000464262"/>
    </source>
</evidence>
<dbReference type="AlphaFoldDB" id="A0A7Z2YFN4"/>
<dbReference type="KEGG" id="vas:GT360_17700"/>